<evidence type="ECO:0000313" key="2">
    <source>
        <dbReference type="Proteomes" id="UP001152795"/>
    </source>
</evidence>
<dbReference type="SUPFAM" id="SSF52266">
    <property type="entry name" value="SGNH hydrolase"/>
    <property type="match status" value="1"/>
</dbReference>
<sequence length="162" mass="18017">MNHYVKPTLCTTPYEIILHIGTNNLRNNNPAVVINAMGNLADNIARQNKDVKVTLSEVITRSDDHSMVEKKGNWSFCKKNIKQYLGANKTNLTLSENEIPDVGQFILGDDPLSESINNDNNVIHDTPLDNLNENTICNELKNLKVFVSAILTSLPPQSTSNN</sequence>
<organism evidence="1 2">
    <name type="scientific">Paramuricea clavata</name>
    <name type="common">Red gorgonian</name>
    <name type="synonym">Violescent sea-whip</name>
    <dbReference type="NCBI Taxonomy" id="317549"/>
    <lineage>
        <taxon>Eukaryota</taxon>
        <taxon>Metazoa</taxon>
        <taxon>Cnidaria</taxon>
        <taxon>Anthozoa</taxon>
        <taxon>Octocorallia</taxon>
        <taxon>Malacalcyonacea</taxon>
        <taxon>Plexauridae</taxon>
        <taxon>Paramuricea</taxon>
    </lineage>
</organism>
<comment type="caution">
    <text evidence="1">The sequence shown here is derived from an EMBL/GenBank/DDBJ whole genome shotgun (WGS) entry which is preliminary data.</text>
</comment>
<dbReference type="OrthoDB" id="6130266at2759"/>
<dbReference type="AlphaFoldDB" id="A0A6S7GTD7"/>
<proteinExistence type="predicted"/>
<keyword evidence="1" id="KW-0695">RNA-directed DNA polymerase</keyword>
<protein>
    <submittedName>
        <fullName evidence="1">RNA-directed DNA polymerase from transposon X-element</fullName>
    </submittedName>
</protein>
<keyword evidence="1" id="KW-0548">Nucleotidyltransferase</keyword>
<name>A0A6S7GTD7_PARCT</name>
<dbReference type="GO" id="GO:0003964">
    <property type="term" value="F:RNA-directed DNA polymerase activity"/>
    <property type="evidence" value="ECO:0007669"/>
    <property type="project" value="UniProtKB-KW"/>
</dbReference>
<dbReference type="Proteomes" id="UP001152795">
    <property type="component" value="Unassembled WGS sequence"/>
</dbReference>
<gene>
    <name evidence="1" type="ORF">PACLA_8A062070</name>
</gene>
<accession>A0A6S7GTD7</accession>
<dbReference type="Gene3D" id="3.40.50.1110">
    <property type="entry name" value="SGNH hydrolase"/>
    <property type="match status" value="1"/>
</dbReference>
<dbReference type="EMBL" id="CACRXK020001242">
    <property type="protein sequence ID" value="CAB3987841.1"/>
    <property type="molecule type" value="Genomic_DNA"/>
</dbReference>
<reference evidence="1" key="1">
    <citation type="submission" date="2020-04" db="EMBL/GenBank/DDBJ databases">
        <authorList>
            <person name="Alioto T."/>
            <person name="Alioto T."/>
            <person name="Gomez Garrido J."/>
        </authorList>
    </citation>
    <scope>NUCLEOTIDE SEQUENCE</scope>
    <source>
        <strain evidence="1">A484AB</strain>
    </source>
</reference>
<keyword evidence="2" id="KW-1185">Reference proteome</keyword>
<dbReference type="InterPro" id="IPR036514">
    <property type="entry name" value="SGNH_hydro_sf"/>
</dbReference>
<keyword evidence="1" id="KW-0808">Transferase</keyword>
<evidence type="ECO:0000313" key="1">
    <source>
        <dbReference type="EMBL" id="CAB3987841.1"/>
    </source>
</evidence>